<feature type="binding site" evidence="6">
    <location>
        <position position="91"/>
    </location>
    <ligand>
        <name>S-adenosyl-L-methionine</name>
        <dbReference type="ChEBI" id="CHEBI:59789"/>
    </ligand>
</feature>
<evidence type="ECO:0000256" key="3">
    <source>
        <dbReference type="ARBA" id="ARBA00022603"/>
    </source>
</evidence>
<dbReference type="SUPFAM" id="SSF53335">
    <property type="entry name" value="S-adenosyl-L-methionine-dependent methyltransferases"/>
    <property type="match status" value="1"/>
</dbReference>
<dbReference type="PANTHER" id="PTHR11265">
    <property type="entry name" value="S-ADENOSYL-METHYLTRANSFERASE MRAW"/>
    <property type="match status" value="1"/>
</dbReference>
<dbReference type="Proteomes" id="UP001143372">
    <property type="component" value="Unassembled WGS sequence"/>
</dbReference>
<proteinExistence type="inferred from homology"/>
<sequence>MSSRKERPRGGGEPYDRHRPVMLAEVVAALQPQDGEVFLDGTFGAGGYSRGILEAADCTVIGLDRDPTAIAGGFDMVSEFKGRLTLVEERFSELSGAIDDLGVAALDGVVLDVGVSSMQLDRAERGFSFRNEGPLDMRMGGDGPTAADLVATLEDKELAAILRTLGEERRAGAIARAICAEREKEPILDTLRLARIVERVLGQAPNAIHPATRTFQALRIAVNDELRQLALALFAAERRLKPGGRLVVVSFHSLEDRIVKTFLADRTRTLSGGSRHAPAAPVPPATFEAMTRGVEKPGDAETATNPRARSARLRAALRTAAPARGGDPFAFGAPRLPIPSLMGDAS</sequence>
<evidence type="ECO:0000256" key="4">
    <source>
        <dbReference type="ARBA" id="ARBA00022679"/>
    </source>
</evidence>
<evidence type="ECO:0000313" key="7">
    <source>
        <dbReference type="EMBL" id="GLK66836.1"/>
    </source>
</evidence>
<dbReference type="GO" id="GO:0070475">
    <property type="term" value="P:rRNA base methylation"/>
    <property type="evidence" value="ECO:0007669"/>
    <property type="project" value="UniProtKB-UniRule"/>
</dbReference>
<feature type="binding site" evidence="6">
    <location>
        <position position="64"/>
    </location>
    <ligand>
        <name>S-adenosyl-L-methionine</name>
        <dbReference type="ChEBI" id="CHEBI:59789"/>
    </ligand>
</feature>
<reference evidence="7" key="1">
    <citation type="journal article" date="2014" name="Int. J. Syst. Evol. Microbiol.">
        <title>Complete genome sequence of Corynebacterium casei LMG S-19264T (=DSM 44701T), isolated from a smear-ripened cheese.</title>
        <authorList>
            <consortium name="US DOE Joint Genome Institute (JGI-PGF)"/>
            <person name="Walter F."/>
            <person name="Albersmeier A."/>
            <person name="Kalinowski J."/>
            <person name="Ruckert C."/>
        </authorList>
    </citation>
    <scope>NUCLEOTIDE SEQUENCE</scope>
    <source>
        <strain evidence="7">VKM B-2347</strain>
    </source>
</reference>
<organism evidence="7 8">
    <name type="scientific">Hansschlegelia plantiphila</name>
    <dbReference type="NCBI Taxonomy" id="374655"/>
    <lineage>
        <taxon>Bacteria</taxon>
        <taxon>Pseudomonadati</taxon>
        <taxon>Pseudomonadota</taxon>
        <taxon>Alphaproteobacteria</taxon>
        <taxon>Hyphomicrobiales</taxon>
        <taxon>Methylopilaceae</taxon>
        <taxon>Hansschlegelia</taxon>
    </lineage>
</organism>
<evidence type="ECO:0000256" key="6">
    <source>
        <dbReference type="HAMAP-Rule" id="MF_01007"/>
    </source>
</evidence>
<dbReference type="GO" id="GO:0071424">
    <property type="term" value="F:rRNA (cytosine-N4-)-methyltransferase activity"/>
    <property type="evidence" value="ECO:0007669"/>
    <property type="project" value="UniProtKB-UniRule"/>
</dbReference>
<dbReference type="GO" id="GO:0005737">
    <property type="term" value="C:cytoplasm"/>
    <property type="evidence" value="ECO:0007669"/>
    <property type="project" value="UniProtKB-SubCell"/>
</dbReference>
<dbReference type="SUPFAM" id="SSF81799">
    <property type="entry name" value="Putative methyltransferase TM0872, insert domain"/>
    <property type="match status" value="1"/>
</dbReference>
<dbReference type="Gene3D" id="1.10.150.170">
    <property type="entry name" value="Putative methyltransferase TM0872, insert domain"/>
    <property type="match status" value="1"/>
</dbReference>
<comment type="similarity">
    <text evidence="1 6">Belongs to the methyltransferase superfamily. RsmH family.</text>
</comment>
<comment type="catalytic activity">
    <reaction evidence="6">
        <text>cytidine(1402) in 16S rRNA + S-adenosyl-L-methionine = N(4)-methylcytidine(1402) in 16S rRNA + S-adenosyl-L-homocysteine + H(+)</text>
        <dbReference type="Rhea" id="RHEA:42928"/>
        <dbReference type="Rhea" id="RHEA-COMP:10286"/>
        <dbReference type="Rhea" id="RHEA-COMP:10287"/>
        <dbReference type="ChEBI" id="CHEBI:15378"/>
        <dbReference type="ChEBI" id="CHEBI:57856"/>
        <dbReference type="ChEBI" id="CHEBI:59789"/>
        <dbReference type="ChEBI" id="CHEBI:74506"/>
        <dbReference type="ChEBI" id="CHEBI:82748"/>
        <dbReference type="EC" id="2.1.1.199"/>
    </reaction>
</comment>
<evidence type="ECO:0000256" key="5">
    <source>
        <dbReference type="ARBA" id="ARBA00022691"/>
    </source>
</evidence>
<dbReference type="AlphaFoldDB" id="A0A9W6MUH6"/>
<gene>
    <name evidence="6 7" type="primary">rsmH</name>
    <name evidence="7" type="ORF">GCM10008179_04740</name>
</gene>
<keyword evidence="4 6" id="KW-0808">Transferase</keyword>
<dbReference type="EC" id="2.1.1.199" evidence="6"/>
<comment type="caution">
    <text evidence="7">The sequence shown here is derived from an EMBL/GenBank/DDBJ whole genome shotgun (WGS) entry which is preliminary data.</text>
</comment>
<dbReference type="NCBIfam" id="TIGR00006">
    <property type="entry name" value="16S rRNA (cytosine(1402)-N(4))-methyltransferase RsmH"/>
    <property type="match status" value="1"/>
</dbReference>
<keyword evidence="6" id="KW-0963">Cytoplasm</keyword>
<dbReference type="InterPro" id="IPR023397">
    <property type="entry name" value="SAM-dep_MeTrfase_MraW_recog"/>
</dbReference>
<feature type="binding site" evidence="6">
    <location>
        <position position="119"/>
    </location>
    <ligand>
        <name>S-adenosyl-L-methionine</name>
        <dbReference type="ChEBI" id="CHEBI:59789"/>
    </ligand>
</feature>
<dbReference type="PIRSF" id="PIRSF004486">
    <property type="entry name" value="MraW"/>
    <property type="match status" value="1"/>
</dbReference>
<dbReference type="InterPro" id="IPR029063">
    <property type="entry name" value="SAM-dependent_MTases_sf"/>
</dbReference>
<keyword evidence="5 6" id="KW-0949">S-adenosyl-L-methionine</keyword>
<evidence type="ECO:0000256" key="2">
    <source>
        <dbReference type="ARBA" id="ARBA00022552"/>
    </source>
</evidence>
<dbReference type="RefSeq" id="WP_271167096.1">
    <property type="nucleotide sequence ID" value="NZ_BSFI01000002.1"/>
</dbReference>
<dbReference type="HAMAP" id="MF_01007">
    <property type="entry name" value="16SrRNA_methyltr_H"/>
    <property type="match status" value="1"/>
</dbReference>
<keyword evidence="2 6" id="KW-0698">rRNA processing</keyword>
<evidence type="ECO:0000256" key="1">
    <source>
        <dbReference type="ARBA" id="ARBA00010396"/>
    </source>
</evidence>
<keyword evidence="3 6" id="KW-0489">Methyltransferase</keyword>
<accession>A0A9W6MUH6</accession>
<dbReference type="EMBL" id="BSFI01000002">
    <property type="protein sequence ID" value="GLK66836.1"/>
    <property type="molecule type" value="Genomic_DNA"/>
</dbReference>
<protein>
    <recommendedName>
        <fullName evidence="6">Ribosomal RNA small subunit methyltransferase H</fullName>
        <ecNumber evidence="6">2.1.1.199</ecNumber>
    </recommendedName>
    <alternativeName>
        <fullName evidence="6">16S rRNA m(4)C1402 methyltransferase</fullName>
    </alternativeName>
    <alternativeName>
        <fullName evidence="6">rRNA (cytosine-N(4)-)-methyltransferase RsmH</fullName>
    </alternativeName>
</protein>
<comment type="function">
    <text evidence="6">Specifically methylates the N4 position of cytidine in position 1402 (C1402) of 16S rRNA.</text>
</comment>
<comment type="subcellular location">
    <subcellularLocation>
        <location evidence="6">Cytoplasm</location>
    </subcellularLocation>
</comment>
<dbReference type="PANTHER" id="PTHR11265:SF0">
    <property type="entry name" value="12S RRNA N4-METHYLCYTIDINE METHYLTRANSFERASE"/>
    <property type="match status" value="1"/>
</dbReference>
<feature type="binding site" evidence="6">
    <location>
        <position position="112"/>
    </location>
    <ligand>
        <name>S-adenosyl-L-methionine</name>
        <dbReference type="ChEBI" id="CHEBI:59789"/>
    </ligand>
</feature>
<keyword evidence="8" id="KW-1185">Reference proteome</keyword>
<reference evidence="7" key="2">
    <citation type="submission" date="2023-01" db="EMBL/GenBank/DDBJ databases">
        <authorList>
            <person name="Sun Q."/>
            <person name="Evtushenko L."/>
        </authorList>
    </citation>
    <scope>NUCLEOTIDE SEQUENCE</scope>
    <source>
        <strain evidence="7">VKM B-2347</strain>
    </source>
</reference>
<dbReference type="Pfam" id="PF01795">
    <property type="entry name" value="Methyltransf_5"/>
    <property type="match status" value="1"/>
</dbReference>
<evidence type="ECO:0000313" key="8">
    <source>
        <dbReference type="Proteomes" id="UP001143372"/>
    </source>
</evidence>
<dbReference type="Gene3D" id="3.40.50.150">
    <property type="entry name" value="Vaccinia Virus protein VP39"/>
    <property type="match status" value="1"/>
</dbReference>
<dbReference type="InterPro" id="IPR002903">
    <property type="entry name" value="RsmH"/>
</dbReference>
<name>A0A9W6MUH6_9HYPH</name>
<feature type="binding site" evidence="6">
    <location>
        <begin position="46"/>
        <end position="48"/>
    </location>
    <ligand>
        <name>S-adenosyl-L-methionine</name>
        <dbReference type="ChEBI" id="CHEBI:59789"/>
    </ligand>
</feature>